<dbReference type="PANTHER" id="PTHR43130">
    <property type="entry name" value="ARAC-FAMILY TRANSCRIPTIONAL REGULATOR"/>
    <property type="match status" value="1"/>
</dbReference>
<dbReference type="Gene3D" id="3.40.50.880">
    <property type="match status" value="1"/>
</dbReference>
<feature type="domain" description="HTH araC/xylS-type" evidence="5">
    <location>
        <begin position="272"/>
        <end position="370"/>
    </location>
</feature>
<keyword evidence="7" id="KW-1185">Reference proteome</keyword>
<dbReference type="InterPro" id="IPR018060">
    <property type="entry name" value="HTH_AraC"/>
</dbReference>
<dbReference type="PROSITE" id="PS01124">
    <property type="entry name" value="HTH_ARAC_FAMILY_2"/>
    <property type="match status" value="1"/>
</dbReference>
<dbReference type="Gene3D" id="1.10.10.60">
    <property type="entry name" value="Homeodomain-like"/>
    <property type="match status" value="1"/>
</dbReference>
<protein>
    <submittedName>
        <fullName evidence="6">GlxA family transcriptional regulator</fullName>
    </submittedName>
</protein>
<dbReference type="Pfam" id="PF01965">
    <property type="entry name" value="DJ-1_PfpI"/>
    <property type="match status" value="1"/>
</dbReference>
<dbReference type="InterPro" id="IPR029062">
    <property type="entry name" value="Class_I_gatase-like"/>
</dbReference>
<keyword evidence="4" id="KW-0472">Membrane</keyword>
<dbReference type="PRINTS" id="PR00032">
    <property type="entry name" value="HTHARAC"/>
</dbReference>
<evidence type="ECO:0000256" key="1">
    <source>
        <dbReference type="ARBA" id="ARBA00023015"/>
    </source>
</evidence>
<name>A0ABU9S7B0_9BURK</name>
<reference evidence="6 7" key="1">
    <citation type="submission" date="2024-01" db="EMBL/GenBank/DDBJ databases">
        <title>The diversity of rhizobia nodulating Mimosa spp. in eleven states of Brazil covering several biomes is determined by host plant, location, and edaphic factors.</title>
        <authorList>
            <person name="Rouws L."/>
            <person name="Barauna A."/>
            <person name="Beukes C."/>
            <person name="De Faria S.M."/>
            <person name="Gross E."/>
            <person name="Dos Reis Junior F.B."/>
            <person name="Simon M."/>
            <person name="Maluk M."/>
            <person name="Odee D.W."/>
            <person name="Kenicer G."/>
            <person name="Young J.P.W."/>
            <person name="Reis V.M."/>
            <person name="Zilli J."/>
            <person name="James E.K."/>
        </authorList>
    </citation>
    <scope>NUCLEOTIDE SEQUENCE [LARGE SCALE GENOMIC DNA]</scope>
    <source>
        <strain evidence="6 7">JPY164</strain>
    </source>
</reference>
<sequence length="386" mass="42935">MKNPTPTAEHGEEFTYDGHLPLINQRRKRVDTIRPGHLEGYEPYASAARHDRKLRVAFILLPRFTLLPLAGFLDSLRLAADIGDGSRPVACDWTIVAPSTDPTVASCGVEIRPWEQLGEPTDYDYVVVVGGLFPDRYGIKIDERIISYIRRCGALGVGLVGLCVGTYALALSGVLKGRQVCVHMYHEDDFRERFPDLSVRANALFAIDGHITTCAGGAAAIDVACHLIAKHLGPERALKILHHFLIDSARPASAAQLACADSKLGLADPRIRRALAIMEQFRETPISMPDLARRVGVSSRQLERIFYTEFKQTPSEYYRMARIRHGKWLMMNTNKPLKEIAIGCGFTDSSHFARYFKQEFGCSPQEMRLAAGKQAESPYIPDEVPA</sequence>
<evidence type="ECO:0000313" key="6">
    <source>
        <dbReference type="EMBL" id="MEM5446782.1"/>
    </source>
</evidence>
<dbReference type="InterPro" id="IPR020449">
    <property type="entry name" value="Tscrpt_reg_AraC-type_HTH"/>
</dbReference>
<evidence type="ECO:0000256" key="3">
    <source>
        <dbReference type="ARBA" id="ARBA00023163"/>
    </source>
</evidence>
<evidence type="ECO:0000313" key="7">
    <source>
        <dbReference type="Proteomes" id="UP001390669"/>
    </source>
</evidence>
<dbReference type="InterPro" id="IPR052158">
    <property type="entry name" value="INH-QAR"/>
</dbReference>
<dbReference type="SUPFAM" id="SSF46689">
    <property type="entry name" value="Homeodomain-like"/>
    <property type="match status" value="2"/>
</dbReference>
<dbReference type="RefSeq" id="WP_406951494.1">
    <property type="nucleotide sequence ID" value="NZ_JAYMRW010000002.1"/>
</dbReference>
<dbReference type="Proteomes" id="UP001390669">
    <property type="component" value="Unassembled WGS sequence"/>
</dbReference>
<gene>
    <name evidence="6" type="ORF">VSR33_04670</name>
</gene>
<dbReference type="SMART" id="SM00342">
    <property type="entry name" value="HTH_ARAC"/>
    <property type="match status" value="1"/>
</dbReference>
<dbReference type="SUPFAM" id="SSF52317">
    <property type="entry name" value="Class I glutamine amidotransferase-like"/>
    <property type="match status" value="1"/>
</dbReference>
<organism evidence="6 7">
    <name type="scientific">Paraburkholderia guartelaensis</name>
    <dbReference type="NCBI Taxonomy" id="2546446"/>
    <lineage>
        <taxon>Bacteria</taxon>
        <taxon>Pseudomonadati</taxon>
        <taxon>Pseudomonadota</taxon>
        <taxon>Betaproteobacteria</taxon>
        <taxon>Burkholderiales</taxon>
        <taxon>Burkholderiaceae</taxon>
        <taxon>Paraburkholderia</taxon>
    </lineage>
</organism>
<dbReference type="CDD" id="cd03136">
    <property type="entry name" value="GATase1_AraC_ArgR_like"/>
    <property type="match status" value="1"/>
</dbReference>
<dbReference type="PANTHER" id="PTHR43130:SF3">
    <property type="entry name" value="HTH-TYPE TRANSCRIPTIONAL REGULATOR RV1931C"/>
    <property type="match status" value="1"/>
</dbReference>
<accession>A0ABU9S7B0</accession>
<dbReference type="PROSITE" id="PS00041">
    <property type="entry name" value="HTH_ARAC_FAMILY_1"/>
    <property type="match status" value="1"/>
</dbReference>
<feature type="transmembrane region" description="Helical" evidence="4">
    <location>
        <begin position="154"/>
        <end position="175"/>
    </location>
</feature>
<dbReference type="InterPro" id="IPR002818">
    <property type="entry name" value="DJ-1/PfpI"/>
</dbReference>
<keyword evidence="4" id="KW-0812">Transmembrane</keyword>
<keyword evidence="4" id="KW-1133">Transmembrane helix</keyword>
<proteinExistence type="predicted"/>
<comment type="caution">
    <text evidence="6">The sequence shown here is derived from an EMBL/GenBank/DDBJ whole genome shotgun (WGS) entry which is preliminary data.</text>
</comment>
<dbReference type="InterPro" id="IPR009057">
    <property type="entry name" value="Homeodomain-like_sf"/>
</dbReference>
<keyword evidence="2" id="KW-0238">DNA-binding</keyword>
<dbReference type="Pfam" id="PF12833">
    <property type="entry name" value="HTH_18"/>
    <property type="match status" value="1"/>
</dbReference>
<evidence type="ECO:0000256" key="2">
    <source>
        <dbReference type="ARBA" id="ARBA00023125"/>
    </source>
</evidence>
<keyword evidence="1" id="KW-0805">Transcription regulation</keyword>
<dbReference type="InterPro" id="IPR018062">
    <property type="entry name" value="HTH_AraC-typ_CS"/>
</dbReference>
<keyword evidence="3" id="KW-0804">Transcription</keyword>
<evidence type="ECO:0000256" key="4">
    <source>
        <dbReference type="SAM" id="Phobius"/>
    </source>
</evidence>
<evidence type="ECO:0000259" key="5">
    <source>
        <dbReference type="PROSITE" id="PS01124"/>
    </source>
</evidence>
<dbReference type="EMBL" id="JAYMRW010000002">
    <property type="protein sequence ID" value="MEM5446782.1"/>
    <property type="molecule type" value="Genomic_DNA"/>
</dbReference>